<dbReference type="EMBL" id="MTSE01000020">
    <property type="protein sequence ID" value="OUJ70849.1"/>
    <property type="molecule type" value="Genomic_DNA"/>
</dbReference>
<evidence type="ECO:0000313" key="2">
    <source>
        <dbReference type="Proteomes" id="UP000194873"/>
    </source>
</evidence>
<dbReference type="OrthoDB" id="5344363at2"/>
<evidence type="ECO:0000313" key="1">
    <source>
        <dbReference type="EMBL" id="OUJ70849.1"/>
    </source>
</evidence>
<comment type="caution">
    <text evidence="1">The sequence shown here is derived from an EMBL/GenBank/DDBJ whole genome shotgun (WGS) entry which is preliminary data.</text>
</comment>
<keyword evidence="2" id="KW-1185">Reference proteome</keyword>
<dbReference type="SUPFAM" id="SSF101744">
    <property type="entry name" value="Rof/RNase P subunit-like"/>
    <property type="match status" value="1"/>
</dbReference>
<accession>A0A243W7I1</accession>
<gene>
    <name evidence="1" type="ORF">BXP70_23235</name>
</gene>
<dbReference type="AlphaFoldDB" id="A0A243W7I1"/>
<organism evidence="1 2">
    <name type="scientific">Hymenobacter crusticola</name>
    <dbReference type="NCBI Taxonomy" id="1770526"/>
    <lineage>
        <taxon>Bacteria</taxon>
        <taxon>Pseudomonadati</taxon>
        <taxon>Bacteroidota</taxon>
        <taxon>Cytophagia</taxon>
        <taxon>Cytophagales</taxon>
        <taxon>Hymenobacteraceae</taxon>
        <taxon>Hymenobacter</taxon>
    </lineage>
</organism>
<reference evidence="1 2" key="1">
    <citation type="submission" date="2017-01" db="EMBL/GenBank/DDBJ databases">
        <title>A new Hymenobacter.</title>
        <authorList>
            <person name="Liang Y."/>
            <person name="Feng F."/>
        </authorList>
    </citation>
    <scope>NUCLEOTIDE SEQUENCE [LARGE SCALE GENOMIC DNA]</scope>
    <source>
        <strain evidence="1">MIMBbqt21</strain>
    </source>
</reference>
<dbReference type="RefSeq" id="WP_143436649.1">
    <property type="nucleotide sequence ID" value="NZ_MTSE01000020.1"/>
</dbReference>
<dbReference type="InterPro" id="IPR023534">
    <property type="entry name" value="Rof/RNase_P-like"/>
</dbReference>
<protein>
    <recommendedName>
        <fullName evidence="3">Transcriptional antiterminator, Rof</fullName>
    </recommendedName>
</protein>
<name>A0A243W7I1_9BACT</name>
<evidence type="ECO:0008006" key="3">
    <source>
        <dbReference type="Google" id="ProtNLM"/>
    </source>
</evidence>
<proteinExistence type="predicted"/>
<dbReference type="Proteomes" id="UP000194873">
    <property type="component" value="Unassembled WGS sequence"/>
</dbReference>
<sequence>MEHNSYQPIDCSFHDLLEATITLRTYTHLQYFTPLWEFTTITGLLKNLVSERGADGLVEYLVIDTGEWIRLDRVVNVNGTFAPPFRHYLDFTCDC</sequence>